<accession>A0A4S4MV10</accession>
<evidence type="ECO:0000256" key="2">
    <source>
        <dbReference type="SAM" id="Phobius"/>
    </source>
</evidence>
<keyword evidence="3" id="KW-0732">Signal</keyword>
<protein>
    <submittedName>
        <fullName evidence="4">Uncharacterized protein</fullName>
    </submittedName>
</protein>
<evidence type="ECO:0000256" key="3">
    <source>
        <dbReference type="SAM" id="SignalP"/>
    </source>
</evidence>
<evidence type="ECO:0000256" key="1">
    <source>
        <dbReference type="SAM" id="MobiDB-lite"/>
    </source>
</evidence>
<comment type="caution">
    <text evidence="4">The sequence shown here is derived from an EMBL/GenBank/DDBJ whole genome shotgun (WGS) entry which is preliminary data.</text>
</comment>
<feature type="transmembrane region" description="Helical" evidence="2">
    <location>
        <begin position="267"/>
        <end position="291"/>
    </location>
</feature>
<dbReference type="EMBL" id="SGPM01000091">
    <property type="protein sequence ID" value="THH30166.1"/>
    <property type="molecule type" value="Genomic_DNA"/>
</dbReference>
<reference evidence="4 5" key="1">
    <citation type="submission" date="2019-02" db="EMBL/GenBank/DDBJ databases">
        <title>Genome sequencing of the rare red list fungi Antrodiella citrinella (Flaviporus citrinellus).</title>
        <authorList>
            <person name="Buettner E."/>
            <person name="Kellner H."/>
        </authorList>
    </citation>
    <scope>NUCLEOTIDE SEQUENCE [LARGE SCALE GENOMIC DNA]</scope>
    <source>
        <strain evidence="4 5">DSM 108506</strain>
    </source>
</reference>
<feature type="region of interest" description="Disordered" evidence="1">
    <location>
        <begin position="496"/>
        <end position="619"/>
    </location>
</feature>
<dbReference type="AlphaFoldDB" id="A0A4S4MV10"/>
<feature type="region of interest" description="Disordered" evidence="1">
    <location>
        <begin position="412"/>
        <end position="478"/>
    </location>
</feature>
<keyword evidence="2" id="KW-0472">Membrane</keyword>
<gene>
    <name evidence="4" type="ORF">EUX98_g3998</name>
</gene>
<dbReference type="Proteomes" id="UP000308730">
    <property type="component" value="Unassembled WGS sequence"/>
</dbReference>
<evidence type="ECO:0000313" key="4">
    <source>
        <dbReference type="EMBL" id="THH30166.1"/>
    </source>
</evidence>
<keyword evidence="2" id="KW-1133">Transmembrane helix</keyword>
<keyword evidence="2" id="KW-0812">Transmembrane</keyword>
<dbReference type="OrthoDB" id="3245657at2759"/>
<feature type="compositionally biased region" description="Polar residues" evidence="1">
    <location>
        <begin position="432"/>
        <end position="449"/>
    </location>
</feature>
<feature type="compositionally biased region" description="Low complexity" evidence="1">
    <location>
        <begin position="554"/>
        <end position="586"/>
    </location>
</feature>
<feature type="compositionally biased region" description="Low complexity" evidence="1">
    <location>
        <begin position="528"/>
        <end position="543"/>
    </location>
</feature>
<feature type="region of interest" description="Disordered" evidence="1">
    <location>
        <begin position="209"/>
        <end position="259"/>
    </location>
</feature>
<keyword evidence="5" id="KW-1185">Reference proteome</keyword>
<feature type="compositionally biased region" description="Low complexity" evidence="1">
    <location>
        <begin position="210"/>
        <end position="247"/>
    </location>
</feature>
<feature type="chain" id="PRO_5020924609" evidence="3">
    <location>
        <begin position="24"/>
        <end position="619"/>
    </location>
</feature>
<sequence>MFNSLLSNLSSLLLLCSYSLVSATLVNITVDDSGADPSNGARIMYAPSSAWSFGQDCTACTARPDPEEAFMETWHDGTFNPQPGSNDDPNMVLRSAIYVFCILAHTFSSPDGNSDMTFLIDGQPVGAFSQSPTGATNYDFNVPVYTNTSIPFGIHTFTLWNGHVNEAKSLVLLDYLIYSTEQDDIVPPLTGNNSSQSAFSFITQTSSGLTSLPMSTSASTSLSSSGTPMSSGTASTLLVPTPTPSTTGQPASDNASTHSSLTSRDRIIIAASSAGGGLLILACIIITLIYCRRRRYSDYTAPDAVATGTGHIVEGASGWVEGTWGPTPDEPIHPSLVAIPAFRDERKTHATHWSNATSNTVFSQRSETNELGVVGPRSGLGSSLQVRTGGDTLVLDIKSPMTPPTPYIKSTANPPHPYTQTPATPPTPIVTDSSATSTRQILSLTSSPASGHRVHESEPDVPSSAVSSPMLSGSFSPSTSTSPYYAFMPPLVPPGTVPPPLTRSESARPAGPVVKFESNRHPDLMRGASASAALSKSSKTQTAVKRVPVPSPNPSQVQLTKQSPSGSDSPPLSGGSTSTRGPSPRGARPMGMYIDAEGMARFDIGENSRPPSYETAKRK</sequence>
<name>A0A4S4MV10_9APHY</name>
<feature type="compositionally biased region" description="Polar residues" evidence="1">
    <location>
        <begin position="248"/>
        <end position="259"/>
    </location>
</feature>
<proteinExistence type="predicted"/>
<evidence type="ECO:0000313" key="5">
    <source>
        <dbReference type="Proteomes" id="UP000308730"/>
    </source>
</evidence>
<organism evidence="4 5">
    <name type="scientific">Antrodiella citrinella</name>
    <dbReference type="NCBI Taxonomy" id="2447956"/>
    <lineage>
        <taxon>Eukaryota</taxon>
        <taxon>Fungi</taxon>
        <taxon>Dikarya</taxon>
        <taxon>Basidiomycota</taxon>
        <taxon>Agaricomycotina</taxon>
        <taxon>Agaricomycetes</taxon>
        <taxon>Polyporales</taxon>
        <taxon>Steccherinaceae</taxon>
        <taxon>Antrodiella</taxon>
    </lineage>
</organism>
<feature type="compositionally biased region" description="Low complexity" evidence="1">
    <location>
        <begin position="467"/>
        <end position="478"/>
    </location>
</feature>
<feature type="signal peptide" evidence="3">
    <location>
        <begin position="1"/>
        <end position="23"/>
    </location>
</feature>